<dbReference type="InterPro" id="IPR003378">
    <property type="entry name" value="Fringe-like_glycosylTrfase"/>
</dbReference>
<evidence type="ECO:0000256" key="9">
    <source>
        <dbReference type="SAM" id="MobiDB-lite"/>
    </source>
</evidence>
<evidence type="ECO:0000256" key="7">
    <source>
        <dbReference type="ARBA" id="ARBA00023136"/>
    </source>
</evidence>
<keyword evidence="4 10" id="KW-0812">Transmembrane</keyword>
<keyword evidence="13" id="KW-1185">Reference proteome</keyword>
<feature type="compositionally biased region" description="Basic and acidic residues" evidence="9">
    <location>
        <begin position="121"/>
        <end position="138"/>
    </location>
</feature>
<dbReference type="Pfam" id="PF02434">
    <property type="entry name" value="Fringe"/>
    <property type="match status" value="1"/>
</dbReference>
<dbReference type="Proteomes" id="UP000813385">
    <property type="component" value="Unassembled WGS sequence"/>
</dbReference>
<protein>
    <recommendedName>
        <fullName evidence="11">Fringe-like glycosyltransferase domain-containing protein</fullName>
    </recommendedName>
</protein>
<dbReference type="AlphaFoldDB" id="A0A8K0X9Z2"/>
<evidence type="ECO:0000256" key="1">
    <source>
        <dbReference type="ARBA" id="ARBA00004606"/>
    </source>
</evidence>
<evidence type="ECO:0000313" key="13">
    <source>
        <dbReference type="Proteomes" id="UP000813385"/>
    </source>
</evidence>
<comment type="caution">
    <text evidence="12">The sequence shown here is derived from an EMBL/GenBank/DDBJ whole genome shotgun (WGS) entry which is preliminary data.</text>
</comment>
<keyword evidence="5" id="KW-0735">Signal-anchor</keyword>
<dbReference type="GO" id="GO:0016757">
    <property type="term" value="F:glycosyltransferase activity"/>
    <property type="evidence" value="ECO:0007669"/>
    <property type="project" value="UniProtKB-KW"/>
</dbReference>
<evidence type="ECO:0000256" key="6">
    <source>
        <dbReference type="ARBA" id="ARBA00022989"/>
    </source>
</evidence>
<dbReference type="GO" id="GO:0012505">
    <property type="term" value="C:endomembrane system"/>
    <property type="evidence" value="ECO:0007669"/>
    <property type="project" value="UniProtKB-SubCell"/>
</dbReference>
<reference evidence="12" key="1">
    <citation type="journal article" date="2021" name="Nat. Commun.">
        <title>Genetic determinants of endophytism in the Arabidopsis root mycobiome.</title>
        <authorList>
            <person name="Mesny F."/>
            <person name="Miyauchi S."/>
            <person name="Thiergart T."/>
            <person name="Pickel B."/>
            <person name="Atanasova L."/>
            <person name="Karlsson M."/>
            <person name="Huettel B."/>
            <person name="Barry K.W."/>
            <person name="Haridas S."/>
            <person name="Chen C."/>
            <person name="Bauer D."/>
            <person name="Andreopoulos W."/>
            <person name="Pangilinan J."/>
            <person name="LaButti K."/>
            <person name="Riley R."/>
            <person name="Lipzen A."/>
            <person name="Clum A."/>
            <person name="Drula E."/>
            <person name="Henrissat B."/>
            <person name="Kohler A."/>
            <person name="Grigoriev I.V."/>
            <person name="Martin F.M."/>
            <person name="Hacquard S."/>
        </authorList>
    </citation>
    <scope>NUCLEOTIDE SEQUENCE</scope>
    <source>
        <strain evidence="12">MPI-CAGE-AT-0016</strain>
    </source>
</reference>
<keyword evidence="6 10" id="KW-1133">Transmembrane helix</keyword>
<keyword evidence="2" id="KW-0328">Glycosyltransferase</keyword>
<keyword evidence="3" id="KW-0808">Transferase</keyword>
<evidence type="ECO:0000259" key="11">
    <source>
        <dbReference type="Pfam" id="PF02434"/>
    </source>
</evidence>
<comment type="subcellular location">
    <subcellularLocation>
        <location evidence="8">Endomembrane system</location>
        <topology evidence="8">Single-pass membrane protein</topology>
    </subcellularLocation>
    <subcellularLocation>
        <location evidence="1">Membrane</location>
        <topology evidence="1">Single-pass type II membrane protein</topology>
    </subcellularLocation>
</comment>
<dbReference type="PANTHER" id="PTHR10811">
    <property type="entry name" value="FRINGE-RELATED"/>
    <property type="match status" value="1"/>
</dbReference>
<name>A0A8K0X9Z2_9PEZI</name>
<dbReference type="Gene3D" id="3.90.550.50">
    <property type="match status" value="1"/>
</dbReference>
<dbReference type="GO" id="GO:0016020">
    <property type="term" value="C:membrane"/>
    <property type="evidence" value="ECO:0007669"/>
    <property type="project" value="UniProtKB-SubCell"/>
</dbReference>
<keyword evidence="7 10" id="KW-0472">Membrane</keyword>
<gene>
    <name evidence="12" type="ORF">B0T11DRAFT_293756</name>
</gene>
<proteinExistence type="predicted"/>
<evidence type="ECO:0000256" key="4">
    <source>
        <dbReference type="ARBA" id="ARBA00022692"/>
    </source>
</evidence>
<feature type="region of interest" description="Disordered" evidence="9">
    <location>
        <begin position="116"/>
        <end position="145"/>
    </location>
</feature>
<evidence type="ECO:0000256" key="5">
    <source>
        <dbReference type="ARBA" id="ARBA00022968"/>
    </source>
</evidence>
<evidence type="ECO:0000256" key="10">
    <source>
        <dbReference type="SAM" id="Phobius"/>
    </source>
</evidence>
<evidence type="ECO:0000256" key="2">
    <source>
        <dbReference type="ARBA" id="ARBA00022676"/>
    </source>
</evidence>
<feature type="domain" description="Fringe-like glycosyltransferase" evidence="11">
    <location>
        <begin position="335"/>
        <end position="450"/>
    </location>
</feature>
<accession>A0A8K0X9Z2</accession>
<dbReference type="OrthoDB" id="4808644at2759"/>
<feature type="compositionally biased region" description="Basic and acidic residues" evidence="9">
    <location>
        <begin position="11"/>
        <end position="21"/>
    </location>
</feature>
<feature type="region of interest" description="Disordered" evidence="9">
    <location>
        <begin position="1"/>
        <end position="27"/>
    </location>
</feature>
<sequence length="615" mass="69290">MDDDSSTARDPFLDPKKEGDFAGHSWSQSQSDNFPYVVNFQGRLGDLRIRLGDPRSRLRPLVQRARNTLSPYARIFRVIGVVLVFIIVFLCLPSTRPYTSDLVLKTTHLREGMMPANPRPLVHDHSPSTKVSSVDEARPPPTSTHVMNCKPDLARLREIGRRHGLGDEVEYFKRYVRFTREPIERKSFTQLPDKFLDEDGFRTLQLSKNDAADGNKKPICGAPLEVAVPQSPYPADVDLSDFIFGVSTSFQRIDKASVVQEWAHWLTDGNGKPNGGRLLLQLVDASDAEMTDVARRLADAGIDAEVSGIDSRRTSKMGWRYLDLVPMLFRNDEAASRKWFVLCDDDTFFPAMNSLVARFRKLDHLRPLYVGTLSEDAAAVWSHGVQAFGGAGVFLSRPMAAIINERHWSCRTWIQTLRAISSGVVQGDLLLRNCVLDNSEVRLTQVNELWQLDASGDVSGFYEAGLLPMSVHHYRGEKLWHLAYPLNTTRIALTCGEACPWQRFATMDDFVLSNGYSIAQYPGGVTFDLNQAERTFISIQGDEGWNFDYRLGPQRPPLSGTGRKVAWELRDAGRDEDGSVWQVYVRKRGDKRWRTKGGKPMKALDGIIELVWVPA</sequence>
<feature type="transmembrane region" description="Helical" evidence="10">
    <location>
        <begin position="75"/>
        <end position="95"/>
    </location>
</feature>
<evidence type="ECO:0000256" key="8">
    <source>
        <dbReference type="ARBA" id="ARBA00037847"/>
    </source>
</evidence>
<evidence type="ECO:0000313" key="12">
    <source>
        <dbReference type="EMBL" id="KAH7376218.1"/>
    </source>
</evidence>
<evidence type="ECO:0000256" key="3">
    <source>
        <dbReference type="ARBA" id="ARBA00022679"/>
    </source>
</evidence>
<dbReference type="EMBL" id="JAGPXD010000001">
    <property type="protein sequence ID" value="KAH7376218.1"/>
    <property type="molecule type" value="Genomic_DNA"/>
</dbReference>
<organism evidence="12 13">
    <name type="scientific">Plectosphaerella cucumerina</name>
    <dbReference type="NCBI Taxonomy" id="40658"/>
    <lineage>
        <taxon>Eukaryota</taxon>
        <taxon>Fungi</taxon>
        <taxon>Dikarya</taxon>
        <taxon>Ascomycota</taxon>
        <taxon>Pezizomycotina</taxon>
        <taxon>Sordariomycetes</taxon>
        <taxon>Hypocreomycetidae</taxon>
        <taxon>Glomerellales</taxon>
        <taxon>Plectosphaerellaceae</taxon>
        <taxon>Plectosphaerella</taxon>
    </lineage>
</organism>